<evidence type="ECO:0000313" key="1">
    <source>
        <dbReference type="EMBL" id="QAT64666.1"/>
    </source>
</evidence>
<evidence type="ECO:0000313" key="2">
    <source>
        <dbReference type="Proteomes" id="UP000288675"/>
    </source>
</evidence>
<dbReference type="RefSeq" id="WP_128747955.1">
    <property type="nucleotide sequence ID" value="NZ_CP035232.1"/>
</dbReference>
<sequence length="68" mass="8030">MEEILREFEEVRKTAKMTMGLFEREAKLAKIEAFEYKRSLHLIAAELRDGGLTARERRIYKLAMEALK</sequence>
<dbReference type="Proteomes" id="UP000288675">
    <property type="component" value="Chromosome"/>
</dbReference>
<dbReference type="AlphaFoldDB" id="A0AAJ3YX97"/>
<dbReference type="EMBL" id="CP035232">
    <property type="protein sequence ID" value="QAT64666.1"/>
    <property type="molecule type" value="Genomic_DNA"/>
</dbReference>
<reference evidence="1 2" key="1">
    <citation type="submission" date="2019-01" db="EMBL/GenBank/DDBJ databases">
        <title>Genome sequence of Bacillus glycinifermentans SRCM103574.</title>
        <authorList>
            <person name="Kong H.-J."/>
            <person name="Jeong S.-Y."/>
            <person name="Jeong D.-Y."/>
        </authorList>
    </citation>
    <scope>NUCLEOTIDE SEQUENCE [LARGE SCALE GENOMIC DNA]</scope>
    <source>
        <strain evidence="1 2">SRCM103574</strain>
    </source>
</reference>
<organism evidence="1 2">
    <name type="scientific">Bacillus glycinifermentans</name>
    <dbReference type="NCBI Taxonomy" id="1664069"/>
    <lineage>
        <taxon>Bacteria</taxon>
        <taxon>Bacillati</taxon>
        <taxon>Bacillota</taxon>
        <taxon>Bacilli</taxon>
        <taxon>Bacillales</taxon>
        <taxon>Bacillaceae</taxon>
        <taxon>Bacillus</taxon>
    </lineage>
</organism>
<protein>
    <submittedName>
        <fullName evidence="1">Uncharacterized protein</fullName>
    </submittedName>
</protein>
<proteinExistence type="predicted"/>
<gene>
    <name evidence="1" type="ORF">EQZ20_06945</name>
</gene>
<name>A0AAJ3YX97_9BACI</name>
<dbReference type="GeneID" id="82852415"/>
<accession>A0AAJ3YX97</accession>